<feature type="region of interest" description="Disordered" evidence="7">
    <location>
        <begin position="229"/>
        <end position="355"/>
    </location>
</feature>
<feature type="compositionally biased region" description="Low complexity" evidence="7">
    <location>
        <begin position="338"/>
        <end position="355"/>
    </location>
</feature>
<comment type="caution">
    <text evidence="9">The sequence shown here is derived from an EMBL/GenBank/DDBJ whole genome shotgun (WGS) entry which is preliminary data.</text>
</comment>
<feature type="region of interest" description="Disordered" evidence="7">
    <location>
        <begin position="176"/>
        <end position="213"/>
    </location>
</feature>
<dbReference type="PANTHER" id="PTHR40012:SF1">
    <property type="entry name" value="AUTOPHAGY-RELATED PROTEIN 29"/>
    <property type="match status" value="1"/>
</dbReference>
<gene>
    <name evidence="9" type="ORF">Clacol_001429</name>
</gene>
<name>A0AAV4ZY90_9AGAM</name>
<feature type="compositionally biased region" description="Acidic residues" evidence="7">
    <location>
        <begin position="192"/>
        <end position="202"/>
    </location>
</feature>
<evidence type="ECO:0000256" key="5">
    <source>
        <dbReference type="ARBA" id="ARBA00022927"/>
    </source>
</evidence>
<dbReference type="InterPro" id="IPR039362">
    <property type="entry name" value="ATG29_sf"/>
</dbReference>
<proteinExistence type="inferred from homology"/>
<evidence type="ECO:0000256" key="3">
    <source>
        <dbReference type="ARBA" id="ARBA00013784"/>
    </source>
</evidence>
<organism evidence="9 10">
    <name type="scientific">Clathrus columnatus</name>
    <dbReference type="NCBI Taxonomy" id="1419009"/>
    <lineage>
        <taxon>Eukaryota</taxon>
        <taxon>Fungi</taxon>
        <taxon>Dikarya</taxon>
        <taxon>Basidiomycota</taxon>
        <taxon>Agaricomycotina</taxon>
        <taxon>Agaricomycetes</taxon>
        <taxon>Phallomycetidae</taxon>
        <taxon>Phallales</taxon>
        <taxon>Clathraceae</taxon>
        <taxon>Clathrus</taxon>
    </lineage>
</organism>
<evidence type="ECO:0000259" key="8">
    <source>
        <dbReference type="Pfam" id="PF18388"/>
    </source>
</evidence>
<dbReference type="Gene3D" id="1.10.10.2570">
    <property type="match status" value="1"/>
</dbReference>
<feature type="compositionally biased region" description="Low complexity" evidence="7">
    <location>
        <begin position="275"/>
        <end position="297"/>
    </location>
</feature>
<sequence>MPSVPAKPPVHIIVRLPYNRSEFPINDPPVVRSSIFFFGISQLRFVYEVQWNAVKENMLWEVIARSRATNSGGTDWPALSAHLQVPLPYLLYRAQVRYEEDLRTLQDVRTTLTGSNSLATANRTTETERPNSSLPVRNLTGGVTSSLRRYTPINGRIRTPSHKLTHQETIPSMIVQPTQNTPNRIATPESSGSDEEEMDAMEEETRKLEEEEAVGRRLKELEKMINSDTLGFVRAPKPPSRINLGSSQDQTRSQLAESVRREDSVAGTSESSVASPQGSIPSIPSTPTESRSPTGSSALSSVQATTTLPQNHQPQSPSQAQSSRHNSRRGFPRSTQHANSQGSAASSFSDLSDAPSISASALESALMSNIRGGGSRL</sequence>
<reference evidence="9" key="1">
    <citation type="submission" date="2021-10" db="EMBL/GenBank/DDBJ databases">
        <title>De novo Genome Assembly of Clathrus columnatus (Basidiomycota, Fungi) Using Illumina and Nanopore Sequence Data.</title>
        <authorList>
            <person name="Ogiso-Tanaka E."/>
            <person name="Itagaki H."/>
            <person name="Hosoya T."/>
            <person name="Hosaka K."/>
        </authorList>
    </citation>
    <scope>NUCLEOTIDE SEQUENCE</scope>
    <source>
        <strain evidence="9">MO-923</strain>
    </source>
</reference>
<dbReference type="InterPro" id="IPR039113">
    <property type="entry name" value="ATG29"/>
</dbReference>
<accession>A0AAV4ZY90</accession>
<keyword evidence="10" id="KW-1185">Reference proteome</keyword>
<dbReference type="GO" id="GO:0000045">
    <property type="term" value="P:autophagosome assembly"/>
    <property type="evidence" value="ECO:0007669"/>
    <property type="project" value="InterPro"/>
</dbReference>
<evidence type="ECO:0000256" key="7">
    <source>
        <dbReference type="SAM" id="MobiDB-lite"/>
    </source>
</evidence>
<dbReference type="Proteomes" id="UP001050691">
    <property type="component" value="Unassembled WGS sequence"/>
</dbReference>
<keyword evidence="4" id="KW-0813">Transport</keyword>
<feature type="region of interest" description="Disordered" evidence="7">
    <location>
        <begin position="116"/>
        <end position="140"/>
    </location>
</feature>
<feature type="compositionally biased region" description="Basic and acidic residues" evidence="7">
    <location>
        <begin position="203"/>
        <end position="213"/>
    </location>
</feature>
<evidence type="ECO:0000256" key="4">
    <source>
        <dbReference type="ARBA" id="ARBA00022448"/>
    </source>
</evidence>
<dbReference type="EMBL" id="BPWL01000002">
    <property type="protein sequence ID" value="GJJ07229.1"/>
    <property type="molecule type" value="Genomic_DNA"/>
</dbReference>
<dbReference type="Pfam" id="PF18388">
    <property type="entry name" value="ATG29_N"/>
    <property type="match status" value="1"/>
</dbReference>
<evidence type="ECO:0000256" key="6">
    <source>
        <dbReference type="ARBA" id="ARBA00023006"/>
    </source>
</evidence>
<feature type="compositionally biased region" description="Low complexity" evidence="7">
    <location>
        <begin position="313"/>
        <end position="323"/>
    </location>
</feature>
<feature type="domain" description="Atg29 N-terminal" evidence="8">
    <location>
        <begin position="48"/>
        <end position="85"/>
    </location>
</feature>
<comment type="subcellular location">
    <subcellularLocation>
        <location evidence="1">Preautophagosomal structure</location>
    </subcellularLocation>
</comment>
<dbReference type="AlphaFoldDB" id="A0AAV4ZY90"/>
<evidence type="ECO:0000256" key="2">
    <source>
        <dbReference type="ARBA" id="ARBA00010082"/>
    </source>
</evidence>
<dbReference type="GO" id="GO:0015031">
    <property type="term" value="P:protein transport"/>
    <property type="evidence" value="ECO:0007669"/>
    <property type="project" value="UniProtKB-KW"/>
</dbReference>
<dbReference type="InterPro" id="IPR040666">
    <property type="entry name" value="Atg29_N"/>
</dbReference>
<feature type="compositionally biased region" description="Polar residues" evidence="7">
    <location>
        <begin position="243"/>
        <end position="256"/>
    </location>
</feature>
<dbReference type="PANTHER" id="PTHR40012">
    <property type="entry name" value="AUTOPHAGY-RELATED PROTEIN 29"/>
    <property type="match status" value="1"/>
</dbReference>
<protein>
    <recommendedName>
        <fullName evidence="3">Autophagy-related protein 29</fullName>
    </recommendedName>
</protein>
<keyword evidence="6" id="KW-0072">Autophagy</keyword>
<evidence type="ECO:0000256" key="1">
    <source>
        <dbReference type="ARBA" id="ARBA00004329"/>
    </source>
</evidence>
<evidence type="ECO:0000313" key="9">
    <source>
        <dbReference type="EMBL" id="GJJ07229.1"/>
    </source>
</evidence>
<dbReference type="GO" id="GO:0000407">
    <property type="term" value="C:phagophore assembly site"/>
    <property type="evidence" value="ECO:0007669"/>
    <property type="project" value="UniProtKB-SubCell"/>
</dbReference>
<comment type="similarity">
    <text evidence="2">Belongs to the ATG29 family.</text>
</comment>
<keyword evidence="5" id="KW-0653">Protein transport</keyword>
<feature type="compositionally biased region" description="Polar residues" evidence="7">
    <location>
        <begin position="298"/>
        <end position="312"/>
    </location>
</feature>
<evidence type="ECO:0000313" key="10">
    <source>
        <dbReference type="Proteomes" id="UP001050691"/>
    </source>
</evidence>